<dbReference type="InterPro" id="IPR009187">
    <property type="entry name" value="Prok_Ku"/>
</dbReference>
<organism evidence="4 6">
    <name type="scientific">Legionella adelaidensis</name>
    <dbReference type="NCBI Taxonomy" id="45056"/>
    <lineage>
        <taxon>Bacteria</taxon>
        <taxon>Pseudomonadati</taxon>
        <taxon>Pseudomonadota</taxon>
        <taxon>Gammaproteobacteria</taxon>
        <taxon>Legionellales</taxon>
        <taxon>Legionellaceae</taxon>
        <taxon>Legionella</taxon>
    </lineage>
</organism>
<gene>
    <name evidence="4" type="primary">ykoV_1</name>
    <name evidence="2" type="synonym">ku</name>
    <name evidence="4" type="ORF">Lade_1594</name>
    <name evidence="5" type="ORF">NCTC12735_01040</name>
</gene>
<keyword evidence="2" id="KW-0234">DNA repair</keyword>
<protein>
    <recommendedName>
        <fullName evidence="2">Non-homologous end joining protein Ku</fullName>
    </recommendedName>
</protein>
<proteinExistence type="inferred from homology"/>
<evidence type="ECO:0000256" key="2">
    <source>
        <dbReference type="HAMAP-Rule" id="MF_01875"/>
    </source>
</evidence>
<comment type="function">
    <text evidence="2">With LigD forms a non-homologous end joining (NHEJ) DNA repair enzyme, which repairs dsDNA breaks with reduced fidelity. Binds linear dsDNA with 5'- and 3'- overhangs but not closed circular dsDNA nor ssDNA. Recruits and stimulates the ligase activity of LigD.</text>
</comment>
<dbReference type="PIRSF" id="PIRSF006493">
    <property type="entry name" value="Prok_Ku"/>
    <property type="match status" value="1"/>
</dbReference>
<dbReference type="GO" id="GO:0003690">
    <property type="term" value="F:double-stranded DNA binding"/>
    <property type="evidence" value="ECO:0007669"/>
    <property type="project" value="UniProtKB-UniRule"/>
</dbReference>
<evidence type="ECO:0000256" key="1">
    <source>
        <dbReference type="ARBA" id="ARBA00023125"/>
    </source>
</evidence>
<reference evidence="4 6" key="1">
    <citation type="submission" date="2015-11" db="EMBL/GenBank/DDBJ databases">
        <title>Identification of large and diverse effector repertoires of 38 Legionella species.</title>
        <authorList>
            <person name="Burstein D."/>
            <person name="Amaro F."/>
            <person name="Zusman T."/>
            <person name="Lifshitz Z."/>
            <person name="Cohen O."/>
            <person name="Gilbert J.A."/>
            <person name="Pupko T."/>
            <person name="Shuman H.A."/>
            <person name="Segal G."/>
        </authorList>
    </citation>
    <scope>NUCLEOTIDE SEQUENCE [LARGE SCALE GENOMIC DNA]</scope>
    <source>
        <strain evidence="4 6">1762-AUS-E</strain>
    </source>
</reference>
<sequence length="260" mass="30019">MRAIWSGAITFGLVNIPIKIYSATESHSLNFDLLRRKDLCPVKYARVCSTDGKEVEWEDIAKGYEYREGDYVVLEKDDFEKASPEKTHTIDITQFANEQEVDSIFYETPYYLEPQKEGQKAYALLREALKESKMIGIGEFVLRNHESLVVLKPYGDLILLNKLRYNDEVRDTKHLSLAKAELINPKELKMAMQLINQLSESFKPKEFKDTYIADLKKIIEAKAKGKKVKKGKYLSDRGKVTDIMDLLKKSLKPEKKTKRA</sequence>
<evidence type="ECO:0000313" key="7">
    <source>
        <dbReference type="Proteomes" id="UP000281170"/>
    </source>
</evidence>
<dbReference type="Proteomes" id="UP000054859">
    <property type="component" value="Unassembled WGS sequence"/>
</dbReference>
<name>A0A0W0R1V0_9GAMM</name>
<evidence type="ECO:0000313" key="6">
    <source>
        <dbReference type="Proteomes" id="UP000054859"/>
    </source>
</evidence>
<dbReference type="EMBL" id="LNKA01000010">
    <property type="protein sequence ID" value="KTC65071.1"/>
    <property type="molecule type" value="Genomic_DNA"/>
</dbReference>
<dbReference type="HAMAP" id="MF_01875">
    <property type="entry name" value="Prokaryotic_Ku"/>
    <property type="match status" value="1"/>
</dbReference>
<dbReference type="SMART" id="SM00559">
    <property type="entry name" value="Ku78"/>
    <property type="match status" value="1"/>
</dbReference>
<keyword evidence="2" id="KW-0227">DNA damage</keyword>
<dbReference type="GO" id="GO:0006303">
    <property type="term" value="P:double-strand break repair via nonhomologous end joining"/>
    <property type="evidence" value="ECO:0007669"/>
    <property type="project" value="UniProtKB-UniRule"/>
</dbReference>
<dbReference type="GO" id="GO:0006310">
    <property type="term" value="P:DNA recombination"/>
    <property type="evidence" value="ECO:0007669"/>
    <property type="project" value="UniProtKB-KW"/>
</dbReference>
<comment type="subunit">
    <text evidence="2">Homodimer. Interacts with LigD.</text>
</comment>
<keyword evidence="1 2" id="KW-0238">DNA-binding</keyword>
<dbReference type="CDD" id="cd00789">
    <property type="entry name" value="KU_like"/>
    <property type="match status" value="1"/>
</dbReference>
<keyword evidence="2" id="KW-0233">DNA recombination</keyword>
<dbReference type="NCBIfam" id="TIGR02772">
    <property type="entry name" value="Ku_bact"/>
    <property type="match status" value="1"/>
</dbReference>
<dbReference type="InterPro" id="IPR006164">
    <property type="entry name" value="DNA_bd_Ku70/Ku80"/>
</dbReference>
<comment type="similarity">
    <text evidence="2">Belongs to the prokaryotic Ku family.</text>
</comment>
<dbReference type="PANTHER" id="PTHR41251:SF1">
    <property type="entry name" value="NON-HOMOLOGOUS END JOINING PROTEIN KU"/>
    <property type="match status" value="1"/>
</dbReference>
<dbReference type="RefSeq" id="WP_058462667.1">
    <property type="nucleotide sequence ID" value="NZ_CAAAHS010000009.1"/>
</dbReference>
<geneLocation type="plasmid" evidence="5 7">
    <name>13</name>
</geneLocation>
<keyword evidence="6" id="KW-1185">Reference proteome</keyword>
<dbReference type="OrthoDB" id="9795084at2"/>
<evidence type="ECO:0000259" key="3">
    <source>
        <dbReference type="SMART" id="SM00559"/>
    </source>
</evidence>
<dbReference type="FunFam" id="2.40.290.10:FF:000004">
    <property type="entry name" value="Non-homologous end joining protein Ku"/>
    <property type="match status" value="1"/>
</dbReference>
<accession>A0A0W0R1V0</accession>
<dbReference type="SUPFAM" id="SSF100939">
    <property type="entry name" value="SPOC domain-like"/>
    <property type="match status" value="1"/>
</dbReference>
<dbReference type="PATRIC" id="fig|45056.6.peg.1645"/>
<dbReference type="STRING" id="45056.Lade_1594"/>
<keyword evidence="5" id="KW-0614">Plasmid</keyword>
<dbReference type="Pfam" id="PF02735">
    <property type="entry name" value="Ku"/>
    <property type="match status" value="1"/>
</dbReference>
<dbReference type="KEGG" id="ladl:NCTC12735_01040"/>
<reference evidence="5 7" key="2">
    <citation type="submission" date="2018-12" db="EMBL/GenBank/DDBJ databases">
        <authorList>
            <consortium name="Pathogen Informatics"/>
        </authorList>
    </citation>
    <scope>NUCLEOTIDE SEQUENCE [LARGE SCALE GENOMIC DNA]</scope>
    <source>
        <strain evidence="5 7">NCTC12735</strain>
        <plasmid evidence="7">13</plasmid>
    </source>
</reference>
<dbReference type="InterPro" id="IPR016194">
    <property type="entry name" value="SPOC-like_C_dom_sf"/>
</dbReference>
<dbReference type="EMBL" id="LR134422">
    <property type="protein sequence ID" value="VEH85410.1"/>
    <property type="molecule type" value="Genomic_DNA"/>
</dbReference>
<evidence type="ECO:0000313" key="4">
    <source>
        <dbReference type="EMBL" id="KTC65071.1"/>
    </source>
</evidence>
<dbReference type="PANTHER" id="PTHR41251">
    <property type="entry name" value="NON-HOMOLOGOUS END JOINING PROTEIN KU"/>
    <property type="match status" value="1"/>
</dbReference>
<dbReference type="AlphaFoldDB" id="A0A0W0R1V0"/>
<evidence type="ECO:0000313" key="5">
    <source>
        <dbReference type="EMBL" id="VEH85410.1"/>
    </source>
</evidence>
<feature type="domain" description="Ku" evidence="3">
    <location>
        <begin position="52"/>
        <end position="180"/>
    </location>
</feature>
<dbReference type="Gene3D" id="2.40.290.10">
    <property type="match status" value="1"/>
</dbReference>
<dbReference type="Proteomes" id="UP000281170">
    <property type="component" value="Plasmid 13"/>
</dbReference>